<feature type="non-terminal residue" evidence="1">
    <location>
        <position position="1"/>
    </location>
</feature>
<name>A0AC60P4M7_IXOPE</name>
<comment type="caution">
    <text evidence="1">The sequence shown here is derived from an EMBL/GenBank/DDBJ whole genome shotgun (WGS) entry which is preliminary data.</text>
</comment>
<dbReference type="Proteomes" id="UP000805193">
    <property type="component" value="Unassembled WGS sequence"/>
</dbReference>
<sequence>EPSDDRFAASTSSVAIGLPLVPRKRPSTNSISSKLAAAETCMIYAIRRLRAASGYNCHLGLRTRRTRASSHDRANGGGGGGRLCRKRGQCPARGGGEAAVPSRRRPWVQGDAEGPRRGHDSRLDDGTRGEACVTLSSVGTLAGDLGPTACSPATDETE</sequence>
<protein>
    <submittedName>
        <fullName evidence="1">Uncharacterized protein</fullName>
    </submittedName>
</protein>
<gene>
    <name evidence="1" type="ORF">HPB47_008588</name>
</gene>
<dbReference type="EMBL" id="JABSTQ010011192">
    <property type="protein sequence ID" value="KAG0414241.1"/>
    <property type="molecule type" value="Genomic_DNA"/>
</dbReference>
<keyword evidence="2" id="KW-1185">Reference proteome</keyword>
<evidence type="ECO:0000313" key="2">
    <source>
        <dbReference type="Proteomes" id="UP000805193"/>
    </source>
</evidence>
<accession>A0AC60P4M7</accession>
<organism evidence="1 2">
    <name type="scientific">Ixodes persulcatus</name>
    <name type="common">Taiga tick</name>
    <dbReference type="NCBI Taxonomy" id="34615"/>
    <lineage>
        <taxon>Eukaryota</taxon>
        <taxon>Metazoa</taxon>
        <taxon>Ecdysozoa</taxon>
        <taxon>Arthropoda</taxon>
        <taxon>Chelicerata</taxon>
        <taxon>Arachnida</taxon>
        <taxon>Acari</taxon>
        <taxon>Parasitiformes</taxon>
        <taxon>Ixodida</taxon>
        <taxon>Ixodoidea</taxon>
        <taxon>Ixodidae</taxon>
        <taxon>Ixodinae</taxon>
        <taxon>Ixodes</taxon>
    </lineage>
</organism>
<proteinExistence type="predicted"/>
<evidence type="ECO:0000313" key="1">
    <source>
        <dbReference type="EMBL" id="KAG0414241.1"/>
    </source>
</evidence>
<reference evidence="1 2" key="1">
    <citation type="journal article" date="2020" name="Cell">
        <title>Large-Scale Comparative Analyses of Tick Genomes Elucidate Their Genetic Diversity and Vector Capacities.</title>
        <authorList>
            <consortium name="Tick Genome and Microbiome Consortium (TIGMIC)"/>
            <person name="Jia N."/>
            <person name="Wang J."/>
            <person name="Shi W."/>
            <person name="Du L."/>
            <person name="Sun Y."/>
            <person name="Zhan W."/>
            <person name="Jiang J.F."/>
            <person name="Wang Q."/>
            <person name="Zhang B."/>
            <person name="Ji P."/>
            <person name="Bell-Sakyi L."/>
            <person name="Cui X.M."/>
            <person name="Yuan T.T."/>
            <person name="Jiang B.G."/>
            <person name="Yang W.F."/>
            <person name="Lam T.T."/>
            <person name="Chang Q.C."/>
            <person name="Ding S.J."/>
            <person name="Wang X.J."/>
            <person name="Zhu J.G."/>
            <person name="Ruan X.D."/>
            <person name="Zhao L."/>
            <person name="Wei J.T."/>
            <person name="Ye R.Z."/>
            <person name="Que T.C."/>
            <person name="Du C.H."/>
            <person name="Zhou Y.H."/>
            <person name="Cheng J.X."/>
            <person name="Dai P.F."/>
            <person name="Guo W.B."/>
            <person name="Han X.H."/>
            <person name="Huang E.J."/>
            <person name="Li L.F."/>
            <person name="Wei W."/>
            <person name="Gao Y.C."/>
            <person name="Liu J.Z."/>
            <person name="Shao H.Z."/>
            <person name="Wang X."/>
            <person name="Wang C.C."/>
            <person name="Yang T.C."/>
            <person name="Huo Q.B."/>
            <person name="Li W."/>
            <person name="Chen H.Y."/>
            <person name="Chen S.E."/>
            <person name="Zhou L.G."/>
            <person name="Ni X.B."/>
            <person name="Tian J.H."/>
            <person name="Sheng Y."/>
            <person name="Liu T."/>
            <person name="Pan Y.S."/>
            <person name="Xia L.Y."/>
            <person name="Li J."/>
            <person name="Zhao F."/>
            <person name="Cao W.C."/>
        </authorList>
    </citation>
    <scope>NUCLEOTIDE SEQUENCE [LARGE SCALE GENOMIC DNA]</scope>
    <source>
        <strain evidence="1">Iper-2018</strain>
    </source>
</reference>